<gene>
    <name evidence="1" type="ORF">E1750_02885</name>
</gene>
<protein>
    <submittedName>
        <fullName evidence="1">Uncharacterized protein</fullName>
    </submittedName>
</protein>
<dbReference type="AlphaFoldDB" id="A0A4P6YAW1"/>
<reference evidence="2" key="1">
    <citation type="submission" date="2019-03" db="EMBL/GenBank/DDBJ databases">
        <title>Flavobacterium sp.</title>
        <authorList>
            <person name="Kim H."/>
        </authorList>
    </citation>
    <scope>NUCLEOTIDE SEQUENCE [LARGE SCALE GENOMIC DNA]</scope>
    <source>
        <strain evidence="2">GS13</strain>
    </source>
</reference>
<dbReference type="EMBL" id="CP037933">
    <property type="protein sequence ID" value="QBN17787.1"/>
    <property type="molecule type" value="Genomic_DNA"/>
</dbReference>
<dbReference type="Proteomes" id="UP000291124">
    <property type="component" value="Chromosome"/>
</dbReference>
<dbReference type="OrthoDB" id="1449430at2"/>
<sequence length="223" mass="26635">MEEQDFTIKYSFSSFLKDYPVGEDPTEFVNEIDFEVYLTDETGHLQEQVGKGKISQILFSLAMDCGFPLSDVMDATHSICQMSGVLFEWDEDKDFWDKIDTYFDYHPLDNYDVFFLETLEIIAKYRGIGLGEKIINNLMERFYSSCGLWVLKAFPMQHDIAIKNEKEENWSDWNRKMEYPKMELDFEKSQYQLFNYYKNRGFQNPFDMEYFIARPFDIINKSE</sequence>
<organism evidence="1 2">
    <name type="scientific">Flavobacterium nackdongense</name>
    <dbReference type="NCBI Taxonomy" id="2547394"/>
    <lineage>
        <taxon>Bacteria</taxon>
        <taxon>Pseudomonadati</taxon>
        <taxon>Bacteroidota</taxon>
        <taxon>Flavobacteriia</taxon>
        <taxon>Flavobacteriales</taxon>
        <taxon>Flavobacteriaceae</taxon>
        <taxon>Flavobacterium</taxon>
    </lineage>
</organism>
<proteinExistence type="predicted"/>
<keyword evidence="2" id="KW-1185">Reference proteome</keyword>
<evidence type="ECO:0000313" key="2">
    <source>
        <dbReference type="Proteomes" id="UP000291124"/>
    </source>
</evidence>
<evidence type="ECO:0000313" key="1">
    <source>
        <dbReference type="EMBL" id="QBN17787.1"/>
    </source>
</evidence>
<dbReference type="RefSeq" id="WP_133275318.1">
    <property type="nucleotide sequence ID" value="NZ_CP037933.1"/>
</dbReference>
<accession>A0A4P6YAW1</accession>
<name>A0A4P6YAW1_9FLAO</name>
<dbReference type="KEGG" id="fnk:E1750_02885"/>